<dbReference type="Proteomes" id="UP001622557">
    <property type="component" value="Chromosome"/>
</dbReference>
<keyword evidence="2" id="KW-1185">Reference proteome</keyword>
<proteinExistence type="predicted"/>
<dbReference type="GeneID" id="97281218"/>
<dbReference type="RefSeq" id="WP_030614260.1">
    <property type="nucleotide sequence ID" value="NZ_CP108164.1"/>
</dbReference>
<evidence type="ECO:0000313" key="2">
    <source>
        <dbReference type="Proteomes" id="UP001622557"/>
    </source>
</evidence>
<name>A0ABZ1KKC7_STRAH</name>
<sequence length="110" mass="11891">MDSEEEYTRYREDAKVLEAVGVCVRDQAARIEVRLPKAVADAAVAAWRREEPGGRVDGREESREQYVLRDRAAELALIGAAIAERGRPDGPDVVVALDVESAGAAARVAS</sequence>
<protein>
    <submittedName>
        <fullName evidence="1">Uncharacterized protein</fullName>
    </submittedName>
</protein>
<gene>
    <name evidence="1" type="ORF">OG350_12310</name>
</gene>
<dbReference type="EMBL" id="CP108164">
    <property type="protein sequence ID" value="WTQ81060.1"/>
    <property type="molecule type" value="Genomic_DNA"/>
</dbReference>
<organism evidence="1 2">
    <name type="scientific">Streptomyces achromogenes</name>
    <dbReference type="NCBI Taxonomy" id="67255"/>
    <lineage>
        <taxon>Bacteria</taxon>
        <taxon>Bacillati</taxon>
        <taxon>Actinomycetota</taxon>
        <taxon>Actinomycetes</taxon>
        <taxon>Kitasatosporales</taxon>
        <taxon>Streptomycetaceae</taxon>
        <taxon>Streptomyces</taxon>
    </lineage>
</organism>
<reference evidence="1 2" key="1">
    <citation type="submission" date="2022-10" db="EMBL/GenBank/DDBJ databases">
        <title>The complete genomes of actinobacterial strains from the NBC collection.</title>
        <authorList>
            <person name="Joergensen T.S."/>
            <person name="Alvarez Arevalo M."/>
            <person name="Sterndorff E.B."/>
            <person name="Faurdal D."/>
            <person name="Vuksanovic O."/>
            <person name="Mourched A.-S."/>
            <person name="Charusanti P."/>
            <person name="Shaw S."/>
            <person name="Blin K."/>
            <person name="Weber T."/>
        </authorList>
    </citation>
    <scope>NUCLEOTIDE SEQUENCE [LARGE SCALE GENOMIC DNA]</scope>
    <source>
        <strain evidence="1 2">NBC_00156</strain>
    </source>
</reference>
<accession>A0ABZ1KKC7</accession>
<evidence type="ECO:0000313" key="1">
    <source>
        <dbReference type="EMBL" id="WTQ81060.1"/>
    </source>
</evidence>